<dbReference type="OrthoDB" id="2691659at2"/>
<proteinExistence type="predicted"/>
<dbReference type="AlphaFoldDB" id="A0A0A5G894"/>
<keyword evidence="2" id="KW-1185">Reference proteome</keyword>
<gene>
    <name evidence="1" type="ORF">N784_10670</name>
</gene>
<organism evidence="1 2">
    <name type="scientific">Pontibacillus litoralis JSM 072002</name>
    <dbReference type="NCBI Taxonomy" id="1385512"/>
    <lineage>
        <taxon>Bacteria</taxon>
        <taxon>Bacillati</taxon>
        <taxon>Bacillota</taxon>
        <taxon>Bacilli</taxon>
        <taxon>Bacillales</taxon>
        <taxon>Bacillaceae</taxon>
        <taxon>Pontibacillus</taxon>
    </lineage>
</organism>
<protein>
    <submittedName>
        <fullName evidence="1">Uncharacterized protein</fullName>
    </submittedName>
</protein>
<accession>A0A0A5G894</accession>
<dbReference type="RefSeq" id="WP_036832543.1">
    <property type="nucleotide sequence ID" value="NZ_AVPG01000003.1"/>
</dbReference>
<dbReference type="Proteomes" id="UP000030401">
    <property type="component" value="Unassembled WGS sequence"/>
</dbReference>
<sequence>MALIHQLKTIEKSQNRKASHTLIGISKDEQEEWLWTAFIKGNKLLWMFASSRSRMLNGREIHWQRRDSIPYEIEQYVEELCLQVQALFQSTEVS</sequence>
<evidence type="ECO:0000313" key="2">
    <source>
        <dbReference type="Proteomes" id="UP000030401"/>
    </source>
</evidence>
<dbReference type="STRING" id="1385512.N784_10670"/>
<evidence type="ECO:0000313" key="1">
    <source>
        <dbReference type="EMBL" id="KGX88269.1"/>
    </source>
</evidence>
<dbReference type="EMBL" id="AVPG01000003">
    <property type="protein sequence ID" value="KGX88269.1"/>
    <property type="molecule type" value="Genomic_DNA"/>
</dbReference>
<reference evidence="1 2" key="1">
    <citation type="submission" date="2013-08" db="EMBL/GenBank/DDBJ databases">
        <authorList>
            <person name="Huang J."/>
            <person name="Wang G."/>
        </authorList>
    </citation>
    <scope>NUCLEOTIDE SEQUENCE [LARGE SCALE GENOMIC DNA]</scope>
    <source>
        <strain evidence="1 2">JSM 072002</strain>
    </source>
</reference>
<comment type="caution">
    <text evidence="1">The sequence shown here is derived from an EMBL/GenBank/DDBJ whole genome shotgun (WGS) entry which is preliminary data.</text>
</comment>
<name>A0A0A5G894_9BACI</name>
<dbReference type="eggNOG" id="ENOG5030CD5">
    <property type="taxonomic scope" value="Bacteria"/>
</dbReference>